<gene>
    <name evidence="2" type="ORF">UFOPK3564_01049</name>
</gene>
<dbReference type="CDD" id="cd00570">
    <property type="entry name" value="GST_N_family"/>
    <property type="match status" value="1"/>
</dbReference>
<accession>A0A6J7GML2</accession>
<protein>
    <submittedName>
        <fullName evidence="2">Unannotated protein</fullName>
    </submittedName>
</protein>
<evidence type="ECO:0000259" key="1">
    <source>
        <dbReference type="Pfam" id="PF13409"/>
    </source>
</evidence>
<evidence type="ECO:0000313" key="2">
    <source>
        <dbReference type="EMBL" id="CAB4908266.1"/>
    </source>
</evidence>
<proteinExistence type="predicted"/>
<dbReference type="InterPro" id="IPR036249">
    <property type="entry name" value="Thioredoxin-like_sf"/>
</dbReference>
<dbReference type="EMBL" id="CAFBMK010000044">
    <property type="protein sequence ID" value="CAB4908266.1"/>
    <property type="molecule type" value="Genomic_DNA"/>
</dbReference>
<feature type="domain" description="GST N-terminal" evidence="1">
    <location>
        <begin position="29"/>
        <end position="78"/>
    </location>
</feature>
<reference evidence="2" key="1">
    <citation type="submission" date="2020-05" db="EMBL/GenBank/DDBJ databases">
        <authorList>
            <person name="Chiriac C."/>
            <person name="Salcher M."/>
            <person name="Ghai R."/>
            <person name="Kavagutti S V."/>
        </authorList>
    </citation>
    <scope>NUCLEOTIDE SEQUENCE</scope>
</reference>
<dbReference type="InterPro" id="IPR004045">
    <property type="entry name" value="Glutathione_S-Trfase_N"/>
</dbReference>
<sequence length="89" mass="10015">MAKVKLHRCNYTFLHTKLDACWVVQKELDAQGIDYEIVKQGWGKGKRPEVEAISGQSKLPVLELQNGEVYRAESKEMAARVRSGQLPTG</sequence>
<name>A0A6J7GML2_9ZZZZ</name>
<dbReference type="AlphaFoldDB" id="A0A6J7GML2"/>
<dbReference type="Pfam" id="PF13409">
    <property type="entry name" value="GST_N_2"/>
    <property type="match status" value="1"/>
</dbReference>
<dbReference type="SUPFAM" id="SSF52833">
    <property type="entry name" value="Thioredoxin-like"/>
    <property type="match status" value="1"/>
</dbReference>
<organism evidence="2">
    <name type="scientific">freshwater metagenome</name>
    <dbReference type="NCBI Taxonomy" id="449393"/>
    <lineage>
        <taxon>unclassified sequences</taxon>
        <taxon>metagenomes</taxon>
        <taxon>ecological metagenomes</taxon>
    </lineage>
</organism>